<dbReference type="Pfam" id="PF00743">
    <property type="entry name" value="FMO-like"/>
    <property type="match status" value="2"/>
</dbReference>
<dbReference type="InterPro" id="IPR020946">
    <property type="entry name" value="Flavin_mOase-like"/>
</dbReference>
<dbReference type="GO" id="GO:0050660">
    <property type="term" value="F:flavin adenine dinucleotide binding"/>
    <property type="evidence" value="ECO:0007669"/>
    <property type="project" value="InterPro"/>
</dbReference>
<dbReference type="GO" id="GO:0050661">
    <property type="term" value="F:NADP binding"/>
    <property type="evidence" value="ECO:0007669"/>
    <property type="project" value="InterPro"/>
</dbReference>
<gene>
    <name evidence="5" type="ORF">FGO68_gene11427</name>
</gene>
<dbReference type="OrthoDB" id="413515at2759"/>
<dbReference type="EMBL" id="RRYP01019410">
    <property type="protein sequence ID" value="TNV73256.1"/>
    <property type="molecule type" value="Genomic_DNA"/>
</dbReference>
<keyword evidence="6" id="KW-1185">Reference proteome</keyword>
<dbReference type="SUPFAM" id="SSF51905">
    <property type="entry name" value="FAD/NAD(P)-binding domain"/>
    <property type="match status" value="2"/>
</dbReference>
<evidence type="ECO:0000256" key="1">
    <source>
        <dbReference type="ARBA" id="ARBA00009183"/>
    </source>
</evidence>
<keyword evidence="2" id="KW-0285">Flavoprotein</keyword>
<dbReference type="PANTHER" id="PTHR23023">
    <property type="entry name" value="DIMETHYLANILINE MONOOXYGENASE"/>
    <property type="match status" value="1"/>
</dbReference>
<evidence type="ECO:0000313" key="5">
    <source>
        <dbReference type="EMBL" id="TNV73256.1"/>
    </source>
</evidence>
<name>A0A8J8NEM0_HALGN</name>
<evidence type="ECO:0000256" key="2">
    <source>
        <dbReference type="ARBA" id="ARBA00022630"/>
    </source>
</evidence>
<dbReference type="Proteomes" id="UP000785679">
    <property type="component" value="Unassembled WGS sequence"/>
</dbReference>
<dbReference type="InterPro" id="IPR036188">
    <property type="entry name" value="FAD/NAD-bd_sf"/>
</dbReference>
<evidence type="ECO:0000313" key="6">
    <source>
        <dbReference type="Proteomes" id="UP000785679"/>
    </source>
</evidence>
<dbReference type="InterPro" id="IPR050346">
    <property type="entry name" value="FMO-like"/>
</dbReference>
<accession>A0A8J8NEM0</accession>
<comment type="caution">
    <text evidence="5">The sequence shown here is derived from an EMBL/GenBank/DDBJ whole genome shotgun (WGS) entry which is preliminary data.</text>
</comment>
<protein>
    <recommendedName>
        <fullName evidence="7">Flavin-containing monooxygenase</fullName>
    </recommendedName>
</protein>
<evidence type="ECO:0008006" key="7">
    <source>
        <dbReference type="Google" id="ProtNLM"/>
    </source>
</evidence>
<comment type="similarity">
    <text evidence="1">Belongs to the FMO family.</text>
</comment>
<dbReference type="Gene3D" id="3.50.50.60">
    <property type="entry name" value="FAD/NAD(P)-binding domain"/>
    <property type="match status" value="2"/>
</dbReference>
<dbReference type="GO" id="GO:0004499">
    <property type="term" value="F:N,N-dimethylaniline monooxygenase activity"/>
    <property type="evidence" value="ECO:0007669"/>
    <property type="project" value="InterPro"/>
</dbReference>
<proteinExistence type="inferred from homology"/>
<dbReference type="AlphaFoldDB" id="A0A8J8NEM0"/>
<organism evidence="5 6">
    <name type="scientific">Halteria grandinella</name>
    <dbReference type="NCBI Taxonomy" id="5974"/>
    <lineage>
        <taxon>Eukaryota</taxon>
        <taxon>Sar</taxon>
        <taxon>Alveolata</taxon>
        <taxon>Ciliophora</taxon>
        <taxon>Intramacronucleata</taxon>
        <taxon>Spirotrichea</taxon>
        <taxon>Stichotrichia</taxon>
        <taxon>Sporadotrichida</taxon>
        <taxon>Halteriidae</taxon>
        <taxon>Halteria</taxon>
    </lineage>
</organism>
<evidence type="ECO:0000256" key="4">
    <source>
        <dbReference type="ARBA" id="ARBA00023002"/>
    </source>
</evidence>
<evidence type="ECO:0000256" key="3">
    <source>
        <dbReference type="ARBA" id="ARBA00022827"/>
    </source>
</evidence>
<sequence length="475" mass="55388">MQSPSQRPKICVVGAGFSGLNAIRHLKDVGDVKCYEQKPLPGGIWRYDEERSKLDSTKLTPENDLFAAHNGTAYDSMYDNLQLFSPFWFMQYKGHEFPRDTQPLFIMQPQFTKYIEEYTEKFGLHTNIQYNTFVLNVRRQAPNTESKWEVTTCPYDNRERKTTELFDYVVVANGHLAVPAVPHFQGQELYDGKIFHCHDFRDPIKQQLFKPDSKVLLVGTSFSGIDLISMLLRNTKHGEIPLKSITVSGNTVYLDKSTDFAHYYKSGKLIMKSARIAELKNDNTVIFDDGSVEQHDVIILCTGYQMSYPFLKEEGLVKLTHKNKYWPLYKRIFCIDDPRLMFIGQHDTGFLEHFIRERQSITIREVIAGKVKLPQWTERWRDLVSSWEKYGFDDSNLQNFYRLSTHDYELQIINEFHSVVPHLTLNKKFLAEIGPVISKCFEHVLKGDWITFYEGSQYIALVKEGYVSDTEEYDF</sequence>
<reference evidence="5" key="1">
    <citation type="submission" date="2019-06" db="EMBL/GenBank/DDBJ databases">
        <authorList>
            <person name="Zheng W."/>
        </authorList>
    </citation>
    <scope>NUCLEOTIDE SEQUENCE</scope>
    <source>
        <strain evidence="5">QDHG01</strain>
    </source>
</reference>
<keyword evidence="3" id="KW-0274">FAD</keyword>
<keyword evidence="4" id="KW-0560">Oxidoreductase</keyword>